<keyword evidence="1" id="KW-0812">Transmembrane</keyword>
<gene>
    <name evidence="3" type="ORF">DICVIV_07262</name>
</gene>
<evidence type="ECO:0000313" key="4">
    <source>
        <dbReference type="Proteomes" id="UP000053766"/>
    </source>
</evidence>
<organism evidence="3 4">
    <name type="scientific">Dictyocaulus viviparus</name>
    <name type="common">Bovine lungworm</name>
    <dbReference type="NCBI Taxonomy" id="29172"/>
    <lineage>
        <taxon>Eukaryota</taxon>
        <taxon>Metazoa</taxon>
        <taxon>Ecdysozoa</taxon>
        <taxon>Nematoda</taxon>
        <taxon>Chromadorea</taxon>
        <taxon>Rhabditida</taxon>
        <taxon>Rhabditina</taxon>
        <taxon>Rhabditomorpha</taxon>
        <taxon>Strongyloidea</taxon>
        <taxon>Metastrongylidae</taxon>
        <taxon>Dictyocaulus</taxon>
    </lineage>
</organism>
<evidence type="ECO:0000259" key="2">
    <source>
        <dbReference type="Pfam" id="PF07885"/>
    </source>
</evidence>
<reference evidence="3 4" key="1">
    <citation type="submission" date="2013-11" db="EMBL/GenBank/DDBJ databases">
        <title>Draft genome of the bovine lungworm Dictyocaulus viviparus.</title>
        <authorList>
            <person name="Mitreva M."/>
        </authorList>
    </citation>
    <scope>NUCLEOTIDE SEQUENCE [LARGE SCALE GENOMIC DNA]</scope>
    <source>
        <strain evidence="3 4">HannoverDv2000</strain>
    </source>
</reference>
<dbReference type="OrthoDB" id="5855802at2759"/>
<keyword evidence="4" id="KW-1185">Reference proteome</keyword>
<dbReference type="STRING" id="29172.A0A0D8XSB1"/>
<dbReference type="EMBL" id="KN716341">
    <property type="protein sequence ID" value="KJH46654.1"/>
    <property type="molecule type" value="Genomic_DNA"/>
</dbReference>
<dbReference type="InterPro" id="IPR013099">
    <property type="entry name" value="K_chnl_dom"/>
</dbReference>
<feature type="transmembrane region" description="Helical" evidence="1">
    <location>
        <begin position="16"/>
        <end position="35"/>
    </location>
</feature>
<dbReference type="Gene3D" id="1.10.287.70">
    <property type="match status" value="1"/>
</dbReference>
<sequence length="286" mass="32007">MTVGFGDLYPQGEMEYILSSMVFIFIGLVLTTLAVDVMGSACIERIHSLGHGLDAMALLRALKGPIKKYVRLQSNSFAPSFSYNSFVFSFISCVSDHTSASLDRSRTPPNRCGLLSCPRTRLRFRTLTMRMRRVLLLLVKPSPLRAQLRATVDDSDSAEQSAALFDGVLEPSCTALLNAVAELDPKIDRIICNGPEPIRQHLIPQIVREELDIPQILLNYYDLSKINDFESTSGEFDLDARQMSLRLGTLTEGQFSSKIFYLILSTESYILHSFFCSMRHTFSGLS</sequence>
<dbReference type="Proteomes" id="UP000053766">
    <property type="component" value="Unassembled WGS sequence"/>
</dbReference>
<dbReference type="Pfam" id="PF07885">
    <property type="entry name" value="Ion_trans_2"/>
    <property type="match status" value="1"/>
</dbReference>
<reference evidence="4" key="2">
    <citation type="journal article" date="2016" name="Sci. Rep.">
        <title>Dictyocaulus viviparus genome, variome and transcriptome elucidate lungworm biology and support future intervention.</title>
        <authorList>
            <person name="McNulty S.N."/>
            <person name="Strube C."/>
            <person name="Rosa B.A."/>
            <person name="Martin J.C."/>
            <person name="Tyagi R."/>
            <person name="Choi Y.J."/>
            <person name="Wang Q."/>
            <person name="Hallsworth Pepin K."/>
            <person name="Zhang X."/>
            <person name="Ozersky P."/>
            <person name="Wilson R.K."/>
            <person name="Sternberg P.W."/>
            <person name="Gasser R.B."/>
            <person name="Mitreva M."/>
        </authorList>
    </citation>
    <scope>NUCLEOTIDE SEQUENCE [LARGE SCALE GENOMIC DNA]</scope>
    <source>
        <strain evidence="4">HannoverDv2000</strain>
    </source>
</reference>
<name>A0A0D8XSB1_DICVI</name>
<dbReference type="SUPFAM" id="SSF81324">
    <property type="entry name" value="Voltage-gated potassium channels"/>
    <property type="match status" value="1"/>
</dbReference>
<keyword evidence="1" id="KW-0472">Membrane</keyword>
<dbReference type="AlphaFoldDB" id="A0A0D8XSB1"/>
<feature type="domain" description="Potassium channel" evidence="2">
    <location>
        <begin position="2"/>
        <end position="42"/>
    </location>
</feature>
<accession>A0A0D8XSB1</accession>
<protein>
    <recommendedName>
        <fullName evidence="2">Potassium channel domain-containing protein</fullName>
    </recommendedName>
</protein>
<evidence type="ECO:0000256" key="1">
    <source>
        <dbReference type="SAM" id="Phobius"/>
    </source>
</evidence>
<proteinExistence type="predicted"/>
<evidence type="ECO:0000313" key="3">
    <source>
        <dbReference type="EMBL" id="KJH46654.1"/>
    </source>
</evidence>
<keyword evidence="1" id="KW-1133">Transmembrane helix</keyword>